<dbReference type="GeneID" id="63918097"/>
<sequence length="475" mass="53231">MKTAEELMPGGRWLSVPGTNFESAAYALAAGMTTLMSVQRSLDWSDLTTERQMYDAVKPMCNTQTLAELKSNGIKFDSQRPMDMTSLSFVIQSWNARVVSQIRVHMSCDGQNIPVPSKGHDGCKSVYIRCIANRWEAYGYYQNSATTPGPVKAANTISIITQVEIKPVAVSESPRVANPLGKASNTLPKDANDVAVMVKELREKSLSILPAITKLHRQIELFDAALKKDLQPVIDITYYELRTNTCDAIEFLDTIISDDVSQASKMLIENFRMERIKSGRRNTTFKLVVEPVTPAKSWGQLAAAAHRPLPDTHDPKSRPAADSWENKPMESAVRNLRDISTYLTVPIERLCCWTEVLDVSRNETVRPAINRLFSTYIMIGRIEIEATRSIEDSATEQEKERVLTMMEGFTKPNRGERVNQKKNEAAEQKGDKRCWSESRRSGQAERRQGRRAEKAQGGGGSCCCICFTRPARLLQ</sequence>
<keyword evidence="3" id="KW-1185">Reference proteome</keyword>
<feature type="region of interest" description="Disordered" evidence="1">
    <location>
        <begin position="409"/>
        <end position="459"/>
    </location>
</feature>
<evidence type="ECO:0000313" key="2">
    <source>
        <dbReference type="EMBL" id="KEQ62436.1"/>
    </source>
</evidence>
<feature type="compositionally biased region" description="Basic and acidic residues" evidence="1">
    <location>
        <begin position="413"/>
        <end position="454"/>
    </location>
</feature>
<feature type="region of interest" description="Disordered" evidence="1">
    <location>
        <begin position="306"/>
        <end position="326"/>
    </location>
</feature>
<evidence type="ECO:0000256" key="1">
    <source>
        <dbReference type="SAM" id="MobiDB-lite"/>
    </source>
</evidence>
<dbReference type="AlphaFoldDB" id="A0A074WJ18"/>
<name>A0A074WJ18_AURM1</name>
<organism evidence="2 3">
    <name type="scientific">Aureobasidium melanogenum (strain CBS 110374)</name>
    <name type="common">Aureobasidium pullulans var. melanogenum</name>
    <dbReference type="NCBI Taxonomy" id="1043003"/>
    <lineage>
        <taxon>Eukaryota</taxon>
        <taxon>Fungi</taxon>
        <taxon>Dikarya</taxon>
        <taxon>Ascomycota</taxon>
        <taxon>Pezizomycotina</taxon>
        <taxon>Dothideomycetes</taxon>
        <taxon>Dothideomycetidae</taxon>
        <taxon>Dothideales</taxon>
        <taxon>Saccotheciaceae</taxon>
        <taxon>Aureobasidium</taxon>
    </lineage>
</organism>
<dbReference type="EMBL" id="KL584834">
    <property type="protein sequence ID" value="KEQ62436.1"/>
    <property type="molecule type" value="Genomic_DNA"/>
</dbReference>
<evidence type="ECO:0000313" key="3">
    <source>
        <dbReference type="Proteomes" id="UP000030672"/>
    </source>
</evidence>
<accession>A0A074WJ18</accession>
<dbReference type="HOGENOM" id="CLU_574876_0_0_1"/>
<gene>
    <name evidence="2" type="ORF">M437DRAFT_66304</name>
</gene>
<feature type="compositionally biased region" description="Basic and acidic residues" evidence="1">
    <location>
        <begin position="308"/>
        <end position="326"/>
    </location>
</feature>
<reference evidence="2 3" key="1">
    <citation type="journal article" date="2014" name="BMC Genomics">
        <title>Genome sequencing of four Aureobasidium pullulans varieties: biotechnological potential, stress tolerance, and description of new species.</title>
        <authorList>
            <person name="Gostin Ar C."/>
            <person name="Ohm R.A."/>
            <person name="Kogej T."/>
            <person name="Sonjak S."/>
            <person name="Turk M."/>
            <person name="Zajc J."/>
            <person name="Zalar P."/>
            <person name="Grube M."/>
            <person name="Sun H."/>
            <person name="Han J."/>
            <person name="Sharma A."/>
            <person name="Chiniquy J."/>
            <person name="Ngan C.Y."/>
            <person name="Lipzen A."/>
            <person name="Barry K."/>
            <person name="Grigoriev I.V."/>
            <person name="Gunde-Cimerman N."/>
        </authorList>
    </citation>
    <scope>NUCLEOTIDE SEQUENCE [LARGE SCALE GENOMIC DNA]</scope>
    <source>
        <strain evidence="2 3">CBS 110374</strain>
    </source>
</reference>
<dbReference type="RefSeq" id="XP_040879459.1">
    <property type="nucleotide sequence ID" value="XM_041024724.1"/>
</dbReference>
<proteinExistence type="predicted"/>
<protein>
    <submittedName>
        <fullName evidence="2">Uncharacterized protein</fullName>
    </submittedName>
</protein>
<dbReference type="Proteomes" id="UP000030672">
    <property type="component" value="Unassembled WGS sequence"/>
</dbReference>